<evidence type="ECO:0000256" key="4">
    <source>
        <dbReference type="HAMAP-Rule" id="MF_02217"/>
    </source>
</evidence>
<keyword evidence="2 4" id="KW-0808">Transferase</keyword>
<dbReference type="Pfam" id="PF01596">
    <property type="entry name" value="Methyltransf_3"/>
    <property type="match status" value="1"/>
</dbReference>
<keyword evidence="3 4" id="KW-0949">S-adenosyl-L-methionine</keyword>
<keyword evidence="4" id="KW-0819">tRNA processing</keyword>
<dbReference type="GO" id="GO:0000287">
    <property type="term" value="F:magnesium ion binding"/>
    <property type="evidence" value="ECO:0007669"/>
    <property type="project" value="UniProtKB-UniRule"/>
</dbReference>
<accession>A0A498R4E9</accession>
<keyword evidence="4" id="KW-0460">Magnesium</keyword>
<feature type="binding site" evidence="4">
    <location>
        <begin position="99"/>
        <end position="100"/>
    </location>
    <ligand>
        <name>S-adenosyl-L-methionine</name>
        <dbReference type="ChEBI" id="CHEBI:59789"/>
    </ligand>
</feature>
<dbReference type="OrthoDB" id="9799672at2"/>
<dbReference type="Proteomes" id="UP000277811">
    <property type="component" value="Unassembled WGS sequence"/>
</dbReference>
<dbReference type="GO" id="GO:0016300">
    <property type="term" value="F:tRNA (uridine) methyltransferase activity"/>
    <property type="evidence" value="ECO:0007669"/>
    <property type="project" value="UniProtKB-UniRule"/>
</dbReference>
<feature type="binding site" evidence="4">
    <location>
        <position position="143"/>
    </location>
    <ligand>
        <name>Mg(2+)</name>
        <dbReference type="ChEBI" id="CHEBI:18420"/>
    </ligand>
</feature>
<evidence type="ECO:0000313" key="5">
    <source>
        <dbReference type="EMBL" id="VBB06019.1"/>
    </source>
</evidence>
<dbReference type="Gene3D" id="3.40.50.150">
    <property type="entry name" value="Vaccinia Virus protein VP39"/>
    <property type="match status" value="1"/>
</dbReference>
<dbReference type="CDD" id="cd02440">
    <property type="entry name" value="AdoMet_MTases"/>
    <property type="match status" value="1"/>
</dbReference>
<feature type="binding site" evidence="4">
    <location>
        <position position="23"/>
    </location>
    <ligand>
        <name>S-adenosyl-L-methionine</name>
        <dbReference type="ChEBI" id="CHEBI:59789"/>
    </ligand>
</feature>
<comment type="similarity">
    <text evidence="4">Belongs to the class I-like SAM-binding methyltransferase superfamily. Cation-dependent O-methyltransferase family.</text>
</comment>
<dbReference type="PANTHER" id="PTHR43836">
    <property type="entry name" value="CATECHOL O-METHYLTRANSFERASE 1-RELATED"/>
    <property type="match status" value="1"/>
</dbReference>
<name>A0A498R4E9_9FIRM</name>
<feature type="binding site" evidence="4">
    <location>
        <position position="117"/>
    </location>
    <ligand>
        <name>S-adenosyl-L-methionine</name>
        <dbReference type="ChEBI" id="CHEBI:59789"/>
    </ligand>
</feature>
<organism evidence="5 6">
    <name type="scientific">Lucifera butyrica</name>
    <dbReference type="NCBI Taxonomy" id="1351585"/>
    <lineage>
        <taxon>Bacteria</taxon>
        <taxon>Bacillati</taxon>
        <taxon>Bacillota</taxon>
        <taxon>Negativicutes</taxon>
        <taxon>Veillonellales</taxon>
        <taxon>Veillonellaceae</taxon>
        <taxon>Lucifera</taxon>
    </lineage>
</organism>
<comment type="function">
    <text evidence="4">Catalyzes the methylation of 5-hydroxyuridine (ho5U) to form 5-methoxyuridine (mo5U) at position 34 in tRNAs.</text>
</comment>
<keyword evidence="6" id="KW-1185">Reference proteome</keyword>
<comment type="subunit">
    <text evidence="4">Homodimer.</text>
</comment>
<evidence type="ECO:0000256" key="3">
    <source>
        <dbReference type="ARBA" id="ARBA00022691"/>
    </source>
</evidence>
<sequence length="203" mass="22641">MSDVTAILENMQEYARQFRVPILSAEGVSLLSQAIQIHRPQSILEIGTAIGYSAIIMAGHASPGARILTIEQDEARLMTARHFIQQAGMEAMITVVPGDAGNVLPELTGRFDFVFIDAAKGQYLNYLRQIMDRLLPGAVIIADNVLFRGMVGKADPPRRYRTIVKRLEQYLTFVTEDRRFQTTVYSRGDGIAISRFQGDIAHE</sequence>
<dbReference type="GO" id="GO:0008171">
    <property type="term" value="F:O-methyltransferase activity"/>
    <property type="evidence" value="ECO:0007669"/>
    <property type="project" value="InterPro"/>
</dbReference>
<dbReference type="AlphaFoldDB" id="A0A498R4E9"/>
<dbReference type="EMBL" id="UPPP01000061">
    <property type="protein sequence ID" value="VBB06019.1"/>
    <property type="molecule type" value="Genomic_DNA"/>
</dbReference>
<feature type="binding site" evidence="4">
    <location>
        <position position="117"/>
    </location>
    <ligand>
        <name>Mg(2+)</name>
        <dbReference type="ChEBI" id="CHEBI:18420"/>
    </ligand>
</feature>
<evidence type="ECO:0000313" key="6">
    <source>
        <dbReference type="Proteomes" id="UP000277811"/>
    </source>
</evidence>
<dbReference type="InterPro" id="IPR002935">
    <property type="entry name" value="SAM_O-MeTrfase"/>
</dbReference>
<feature type="binding site" evidence="4">
    <location>
        <position position="53"/>
    </location>
    <ligand>
        <name>S-adenosyl-L-methionine</name>
        <dbReference type="ChEBI" id="CHEBI:59789"/>
    </ligand>
</feature>
<feature type="binding site" evidence="4">
    <location>
        <position position="144"/>
    </location>
    <ligand>
        <name>Mg(2+)</name>
        <dbReference type="ChEBI" id="CHEBI:18420"/>
    </ligand>
</feature>
<evidence type="ECO:0000256" key="1">
    <source>
        <dbReference type="ARBA" id="ARBA00022603"/>
    </source>
</evidence>
<dbReference type="InterPro" id="IPR029063">
    <property type="entry name" value="SAM-dependent_MTases_sf"/>
</dbReference>
<gene>
    <name evidence="4" type="primary">trmR</name>
    <name evidence="5" type="ORF">LUCI_1230</name>
</gene>
<dbReference type="GO" id="GO:0030488">
    <property type="term" value="P:tRNA methylation"/>
    <property type="evidence" value="ECO:0007669"/>
    <property type="project" value="UniProtKB-UniRule"/>
</dbReference>
<dbReference type="SUPFAM" id="SSF53335">
    <property type="entry name" value="S-adenosyl-L-methionine-dependent methyltransferases"/>
    <property type="match status" value="1"/>
</dbReference>
<dbReference type="EC" id="2.1.1.-" evidence="4"/>
<dbReference type="PANTHER" id="PTHR43836:SF2">
    <property type="entry name" value="CATECHOL O-METHYLTRANSFERASE 1-RELATED"/>
    <property type="match status" value="1"/>
</dbReference>
<keyword evidence="1 4" id="KW-0489">Methyltransferase</keyword>
<feature type="binding site" evidence="4">
    <location>
        <position position="71"/>
    </location>
    <ligand>
        <name>S-adenosyl-L-methionine</name>
        <dbReference type="ChEBI" id="CHEBI:59789"/>
    </ligand>
</feature>
<dbReference type="InterPro" id="IPR043675">
    <property type="entry name" value="TrmR_methyltr"/>
</dbReference>
<dbReference type="HAMAP" id="MF_02217">
    <property type="entry name" value="TrmR_methyltr"/>
    <property type="match status" value="1"/>
</dbReference>
<comment type="catalytic activity">
    <reaction evidence="4">
        <text>5-hydroxyuridine(34) in tRNA + S-adenosyl-L-methionine = 5-methoxyuridine(34) in tRNA + S-adenosyl-L-homocysteine + H(+)</text>
        <dbReference type="Rhea" id="RHEA:60524"/>
        <dbReference type="Rhea" id="RHEA-COMP:13381"/>
        <dbReference type="Rhea" id="RHEA-COMP:15591"/>
        <dbReference type="ChEBI" id="CHEBI:15378"/>
        <dbReference type="ChEBI" id="CHEBI:57856"/>
        <dbReference type="ChEBI" id="CHEBI:59789"/>
        <dbReference type="ChEBI" id="CHEBI:136877"/>
        <dbReference type="ChEBI" id="CHEBI:143860"/>
    </reaction>
</comment>
<evidence type="ECO:0000256" key="2">
    <source>
        <dbReference type="ARBA" id="ARBA00022679"/>
    </source>
</evidence>
<keyword evidence="4" id="KW-0479">Metal-binding</keyword>
<dbReference type="RefSeq" id="WP_122626982.1">
    <property type="nucleotide sequence ID" value="NZ_UPPP01000061.1"/>
</dbReference>
<reference evidence="5 6" key="1">
    <citation type="submission" date="2018-06" db="EMBL/GenBank/DDBJ databases">
        <authorList>
            <person name="Strepis N."/>
        </authorList>
    </citation>
    <scope>NUCLEOTIDE SEQUENCE [LARGE SCALE GENOMIC DNA]</scope>
    <source>
        <strain evidence="5">LUCI</strain>
    </source>
</reference>
<proteinExistence type="inferred from homology"/>
<dbReference type="PROSITE" id="PS51682">
    <property type="entry name" value="SAM_OMT_I"/>
    <property type="match status" value="1"/>
</dbReference>
<protein>
    <recommendedName>
        <fullName evidence="4">tRNA 5-hydroxyuridine methyltransferase</fullName>
        <ecNumber evidence="4">2.1.1.-</ecNumber>
    </recommendedName>
    <alternativeName>
        <fullName evidence="4">ho5U methyltransferase</fullName>
    </alternativeName>
</protein>